<dbReference type="EMBL" id="KB644411">
    <property type="protein sequence ID" value="EPS28402.1"/>
    <property type="molecule type" value="Genomic_DNA"/>
</dbReference>
<proteinExistence type="predicted"/>
<name>S8B1Z7_PENO1</name>
<evidence type="ECO:0000313" key="1">
    <source>
        <dbReference type="EMBL" id="EPS28402.1"/>
    </source>
</evidence>
<protein>
    <submittedName>
        <fullName evidence="1">Uncharacterized protein</fullName>
    </submittedName>
</protein>
<dbReference type="Proteomes" id="UP000019376">
    <property type="component" value="Unassembled WGS sequence"/>
</dbReference>
<organism evidence="1 2">
    <name type="scientific">Penicillium oxalicum (strain 114-2 / CGMCC 5302)</name>
    <name type="common">Penicillium decumbens</name>
    <dbReference type="NCBI Taxonomy" id="933388"/>
    <lineage>
        <taxon>Eukaryota</taxon>
        <taxon>Fungi</taxon>
        <taxon>Dikarya</taxon>
        <taxon>Ascomycota</taxon>
        <taxon>Pezizomycotina</taxon>
        <taxon>Eurotiomycetes</taxon>
        <taxon>Eurotiomycetidae</taxon>
        <taxon>Eurotiales</taxon>
        <taxon>Aspergillaceae</taxon>
        <taxon>Penicillium</taxon>
    </lineage>
</organism>
<reference evidence="1 2" key="1">
    <citation type="journal article" date="2013" name="PLoS ONE">
        <title>Genomic and secretomic analyses reveal unique features of the lignocellulolytic enzyme system of Penicillium decumbens.</title>
        <authorList>
            <person name="Liu G."/>
            <person name="Zhang L."/>
            <person name="Wei X."/>
            <person name="Zou G."/>
            <person name="Qin Y."/>
            <person name="Ma L."/>
            <person name="Li J."/>
            <person name="Zheng H."/>
            <person name="Wang S."/>
            <person name="Wang C."/>
            <person name="Xun L."/>
            <person name="Zhao G.-P."/>
            <person name="Zhou Z."/>
            <person name="Qu Y."/>
        </authorList>
    </citation>
    <scope>NUCLEOTIDE SEQUENCE [LARGE SCALE GENOMIC DNA]</scope>
    <source>
        <strain evidence="2">114-2 / CGMCC 5302</strain>
    </source>
</reference>
<sequence length="82" mass="9252">MSGRQKRLLVLKDGIEAIPHAKLTEIATIVGEKPSNSFRSWQWMQTGAVDHTIAELIQCLHGLMQKAGFFWQSLLSNNESEK</sequence>
<dbReference type="AlphaFoldDB" id="S8B1Z7"/>
<keyword evidence="2" id="KW-1185">Reference proteome</keyword>
<gene>
    <name evidence="1" type="ORF">PDE_03348</name>
</gene>
<evidence type="ECO:0000313" key="2">
    <source>
        <dbReference type="Proteomes" id="UP000019376"/>
    </source>
</evidence>
<accession>S8B1Z7</accession>
<dbReference type="HOGENOM" id="CLU_2559011_0_0_1"/>